<evidence type="ECO:0008006" key="3">
    <source>
        <dbReference type="Google" id="ProtNLM"/>
    </source>
</evidence>
<dbReference type="Pfam" id="PF12452">
    <property type="entry name" value="DUF3685"/>
    <property type="match status" value="2"/>
</dbReference>
<evidence type="ECO:0000313" key="1">
    <source>
        <dbReference type="EMBL" id="WOL19297.1"/>
    </source>
</evidence>
<gene>
    <name evidence="1" type="ORF">Cni_G28095</name>
</gene>
<dbReference type="EMBL" id="CP136898">
    <property type="protein sequence ID" value="WOL19297.1"/>
    <property type="molecule type" value="Genomic_DNA"/>
</dbReference>
<dbReference type="InterPro" id="IPR022552">
    <property type="entry name" value="UPF_Ycf55"/>
</dbReference>
<proteinExistence type="predicted"/>
<organism evidence="1 2">
    <name type="scientific">Canna indica</name>
    <name type="common">Indian-shot</name>
    <dbReference type="NCBI Taxonomy" id="4628"/>
    <lineage>
        <taxon>Eukaryota</taxon>
        <taxon>Viridiplantae</taxon>
        <taxon>Streptophyta</taxon>
        <taxon>Embryophyta</taxon>
        <taxon>Tracheophyta</taxon>
        <taxon>Spermatophyta</taxon>
        <taxon>Magnoliopsida</taxon>
        <taxon>Liliopsida</taxon>
        <taxon>Zingiberales</taxon>
        <taxon>Cannaceae</taxon>
        <taxon>Canna</taxon>
    </lineage>
</organism>
<keyword evidence="2" id="KW-1185">Reference proteome</keyword>
<sequence>MKKSSFRCSCLGVLISPDNSVTNNWIPLADQILLTVSLIFAYLAGVVPRDGAFSRVRNGIAGSHSDAATSSNGRSFESVSTNYWHGTREKLIDALSTINDNGDINNKDAESDNYSKKRPFNMFAINKGPKLRLILVALEQLQKEVNDISESNEFVTHDIWLEVSSEVLKRAIVPVYKKWLEVELNLENGECNMILTSKILGKLKGDDRILQNINRLGKSELYSDLIFFLRFGSFSAGCCYDTKLLMRHGVDILEDLIVTLADTIASIYLELISIDSDISTEMNDSYSALCSMSTRALQKLRNEVVLNQWLQENFESVTSMYEDRFELHILCRELLDNPIQSQNDSVDWWKKLPFRKSAIKSSLPYVHISPFSLPLRRTKELRALTGWRYYFSLYLEFCDIGMPIVRAVFTKVRDAISFLLVCMIGRSVGLIFSGIRQSLGWR</sequence>
<reference evidence="1 2" key="1">
    <citation type="submission" date="2023-10" db="EMBL/GenBank/DDBJ databases">
        <title>Chromosome-scale genome assembly provides insights into flower coloration mechanisms of Canna indica.</title>
        <authorList>
            <person name="Li C."/>
        </authorList>
    </citation>
    <scope>NUCLEOTIDE SEQUENCE [LARGE SCALE GENOMIC DNA]</scope>
    <source>
        <tissue evidence="1">Flower</tissue>
    </source>
</reference>
<protein>
    <recommendedName>
        <fullName evidence="3">DUF3685 domain-containing protein</fullName>
    </recommendedName>
</protein>
<name>A0AAQ3L508_9LILI</name>
<dbReference type="AlphaFoldDB" id="A0AAQ3L508"/>
<dbReference type="Proteomes" id="UP001327560">
    <property type="component" value="Chromosome 9"/>
</dbReference>
<accession>A0AAQ3L508</accession>
<dbReference type="PANTHER" id="PTHR36807:SF2">
    <property type="entry name" value="PHOSPHOGLYCOLATE PHOSPHATASE"/>
    <property type="match status" value="1"/>
</dbReference>
<evidence type="ECO:0000313" key="2">
    <source>
        <dbReference type="Proteomes" id="UP001327560"/>
    </source>
</evidence>
<dbReference type="PANTHER" id="PTHR36807">
    <property type="entry name" value="PHOSPHOGLYCOLATE PHOSPHATASE"/>
    <property type="match status" value="1"/>
</dbReference>